<comment type="caution">
    <text evidence="1">The sequence shown here is derived from an EMBL/GenBank/DDBJ whole genome shotgun (WGS) entry which is preliminary data.</text>
</comment>
<dbReference type="EMBL" id="JAUESC010000382">
    <property type="protein sequence ID" value="KAK0586946.1"/>
    <property type="molecule type" value="Genomic_DNA"/>
</dbReference>
<sequence length="137" mass="14909">MEGDFTEVISGRKNQATNKYKKNFEGTTNSGGGSRFDILSNDMDDLMEEGISTGNRNAKGKDILADITNLDSPNGNSGLWIKKSSRKTSIGDKMKTKLATQQGTAGCSKVPVLCVTFIKRIQLLKLSAIKEMIVGWC</sequence>
<organism evidence="1 2">
    <name type="scientific">Acer saccharum</name>
    <name type="common">Sugar maple</name>
    <dbReference type="NCBI Taxonomy" id="4024"/>
    <lineage>
        <taxon>Eukaryota</taxon>
        <taxon>Viridiplantae</taxon>
        <taxon>Streptophyta</taxon>
        <taxon>Embryophyta</taxon>
        <taxon>Tracheophyta</taxon>
        <taxon>Spermatophyta</taxon>
        <taxon>Magnoliopsida</taxon>
        <taxon>eudicotyledons</taxon>
        <taxon>Gunneridae</taxon>
        <taxon>Pentapetalae</taxon>
        <taxon>rosids</taxon>
        <taxon>malvids</taxon>
        <taxon>Sapindales</taxon>
        <taxon>Sapindaceae</taxon>
        <taxon>Hippocastanoideae</taxon>
        <taxon>Acereae</taxon>
        <taxon>Acer</taxon>
    </lineage>
</organism>
<dbReference type="AlphaFoldDB" id="A0AA39VPT8"/>
<reference evidence="1" key="2">
    <citation type="submission" date="2023-06" db="EMBL/GenBank/DDBJ databases">
        <authorList>
            <person name="Swenson N.G."/>
            <person name="Wegrzyn J.L."/>
            <person name="Mcevoy S.L."/>
        </authorList>
    </citation>
    <scope>NUCLEOTIDE SEQUENCE</scope>
    <source>
        <strain evidence="1">NS2018</strain>
        <tissue evidence="1">Leaf</tissue>
    </source>
</reference>
<gene>
    <name evidence="1" type="ORF">LWI29_014958</name>
</gene>
<dbReference type="Proteomes" id="UP001168877">
    <property type="component" value="Unassembled WGS sequence"/>
</dbReference>
<reference evidence="1" key="1">
    <citation type="journal article" date="2022" name="Plant J.">
        <title>Strategies of tolerance reflected in two North American maple genomes.</title>
        <authorList>
            <person name="McEvoy S.L."/>
            <person name="Sezen U.U."/>
            <person name="Trouern-Trend A."/>
            <person name="McMahon S.M."/>
            <person name="Schaberg P.G."/>
            <person name="Yang J."/>
            <person name="Wegrzyn J.L."/>
            <person name="Swenson N.G."/>
        </authorList>
    </citation>
    <scope>NUCLEOTIDE SEQUENCE</scope>
    <source>
        <strain evidence="1">NS2018</strain>
    </source>
</reference>
<evidence type="ECO:0000313" key="2">
    <source>
        <dbReference type="Proteomes" id="UP001168877"/>
    </source>
</evidence>
<name>A0AA39VPT8_ACESA</name>
<evidence type="ECO:0000313" key="1">
    <source>
        <dbReference type="EMBL" id="KAK0586946.1"/>
    </source>
</evidence>
<proteinExistence type="predicted"/>
<keyword evidence="2" id="KW-1185">Reference proteome</keyword>
<protein>
    <submittedName>
        <fullName evidence="1">Uncharacterized protein</fullName>
    </submittedName>
</protein>
<accession>A0AA39VPT8</accession>